<accession>A0A0K1PLE7</accession>
<gene>
    <name evidence="5" type="primary">cheB</name>
    <name evidence="10" type="ORF">AKJ09_00870</name>
</gene>
<dbReference type="NCBIfam" id="NF001965">
    <property type="entry name" value="PRK00742.1"/>
    <property type="match status" value="1"/>
</dbReference>
<dbReference type="InterPro" id="IPR035909">
    <property type="entry name" value="CheB_C"/>
</dbReference>
<evidence type="ECO:0000256" key="2">
    <source>
        <dbReference type="ARBA" id="ARBA00022500"/>
    </source>
</evidence>
<dbReference type="AlphaFoldDB" id="A0A0K1PLE7"/>
<keyword evidence="2 5" id="KW-0145">Chemotaxis</keyword>
<dbReference type="PIRSF" id="PIRSF000876">
    <property type="entry name" value="RR_chemtxs_CheB"/>
    <property type="match status" value="1"/>
</dbReference>
<evidence type="ECO:0000259" key="9">
    <source>
        <dbReference type="PROSITE" id="PS50122"/>
    </source>
</evidence>
<comment type="catalytic activity">
    <reaction evidence="5">
        <text>L-glutaminyl-[protein] + H2O = L-glutamyl-[protein] + NH4(+)</text>
        <dbReference type="Rhea" id="RHEA:16441"/>
        <dbReference type="Rhea" id="RHEA-COMP:10207"/>
        <dbReference type="Rhea" id="RHEA-COMP:10208"/>
        <dbReference type="ChEBI" id="CHEBI:15377"/>
        <dbReference type="ChEBI" id="CHEBI:28938"/>
        <dbReference type="ChEBI" id="CHEBI:29973"/>
        <dbReference type="ChEBI" id="CHEBI:30011"/>
        <dbReference type="EC" id="3.5.1.44"/>
    </reaction>
</comment>
<dbReference type="CDD" id="cd16432">
    <property type="entry name" value="CheB_Rec"/>
    <property type="match status" value="1"/>
</dbReference>
<dbReference type="Pfam" id="PF01339">
    <property type="entry name" value="CheB_methylest"/>
    <property type="match status" value="1"/>
</dbReference>
<dbReference type="STRING" id="1391654.AKJ09_00870"/>
<evidence type="ECO:0000259" key="8">
    <source>
        <dbReference type="PROSITE" id="PS50110"/>
    </source>
</evidence>
<dbReference type="GO" id="GO:0005737">
    <property type="term" value="C:cytoplasm"/>
    <property type="evidence" value="ECO:0007669"/>
    <property type="project" value="UniProtKB-SubCell"/>
</dbReference>
<comment type="PTM">
    <text evidence="5">Phosphorylated by CheA. Phosphorylation of the N-terminal regulatory domain activates the methylesterase activity.</text>
</comment>
<sequence length="363" mass="38876">MTKGPIRLLVVDDSAYNRRNIADVFASHSEVEVVGKAADGEEALRLASLLKPDVITLDLEMPRMDGFTFLRILMSRQPTPVIVVSSYSQKENVFKALELGALDFVAKPTAQIAPDATDLREQILEKVLLVRQLRANYVPPPPVSRRQISGGFTPDGRPIPLDSASLRAAMPVVAPRHLVAIASSTGGPSALLEIFAKVPRTSSAAIVVAQHMPDKFTRTFAERLDRRGVVRTSEAQDGERIGKLMGFVCPGRQCMEVVQSGVELRVTVSPPRATDRYVPSADRLLKSVAQAVGPRAVGIILTGMGDDGVEGARAIRDAGGLVVAESQETAVVYGMPGAAVRAGIPQRVLALPQIAELIAQLPT</sequence>
<evidence type="ECO:0000256" key="1">
    <source>
        <dbReference type="ARBA" id="ARBA00022490"/>
    </source>
</evidence>
<dbReference type="SUPFAM" id="SSF52738">
    <property type="entry name" value="Methylesterase CheB, C-terminal domain"/>
    <property type="match status" value="1"/>
</dbReference>
<dbReference type="GO" id="GO:0008984">
    <property type="term" value="F:protein-glutamate methylesterase activity"/>
    <property type="evidence" value="ECO:0007669"/>
    <property type="project" value="UniProtKB-UniRule"/>
</dbReference>
<reference evidence="10 11" key="1">
    <citation type="submission" date="2015-08" db="EMBL/GenBank/DDBJ databases">
        <authorList>
            <person name="Babu N.S."/>
            <person name="Beckwith C.J."/>
            <person name="Beseler K.G."/>
            <person name="Brison A."/>
            <person name="Carone J.V."/>
            <person name="Caskin T.P."/>
            <person name="Diamond M."/>
            <person name="Durham M.E."/>
            <person name="Foxe J.M."/>
            <person name="Go M."/>
            <person name="Henderson B.A."/>
            <person name="Jones I.B."/>
            <person name="McGettigan J.A."/>
            <person name="Micheletti S.J."/>
            <person name="Nasrallah M.E."/>
            <person name="Ortiz D."/>
            <person name="Piller C.R."/>
            <person name="Privatt S.R."/>
            <person name="Schneider S.L."/>
            <person name="Sharp S."/>
            <person name="Smith T.C."/>
            <person name="Stanton J.D."/>
            <person name="Ullery H.E."/>
            <person name="Wilson R.J."/>
            <person name="Serrano M.G."/>
            <person name="Buck G."/>
            <person name="Lee V."/>
            <person name="Wang Y."/>
            <person name="Carvalho R."/>
            <person name="Voegtly L."/>
            <person name="Shi R."/>
            <person name="Duckworth R."/>
            <person name="Johnson A."/>
            <person name="Loviza R."/>
            <person name="Walstead R."/>
            <person name="Shah Z."/>
            <person name="Kiflezghi M."/>
            <person name="Wade K."/>
            <person name="Ball S.L."/>
            <person name="Bradley K.W."/>
            <person name="Asai D.J."/>
            <person name="Bowman C.A."/>
            <person name="Russell D.A."/>
            <person name="Pope W.H."/>
            <person name="Jacobs-Sera D."/>
            <person name="Hendrix R.W."/>
            <person name="Hatfull G.F."/>
        </authorList>
    </citation>
    <scope>NUCLEOTIDE SEQUENCE [LARGE SCALE GENOMIC DNA]</scope>
    <source>
        <strain evidence="10 11">DSM 27648</strain>
    </source>
</reference>
<name>A0A0K1PLE7_9BACT</name>
<dbReference type="InterPro" id="IPR011006">
    <property type="entry name" value="CheY-like_superfamily"/>
</dbReference>
<evidence type="ECO:0000256" key="4">
    <source>
        <dbReference type="ARBA" id="ARBA00048267"/>
    </source>
</evidence>
<feature type="modified residue" description="4-aspartylphosphate" evidence="5 7">
    <location>
        <position position="58"/>
    </location>
</feature>
<evidence type="ECO:0000256" key="5">
    <source>
        <dbReference type="HAMAP-Rule" id="MF_00099"/>
    </source>
</evidence>
<dbReference type="SMART" id="SM00448">
    <property type="entry name" value="REC"/>
    <property type="match status" value="1"/>
</dbReference>
<dbReference type="InterPro" id="IPR000673">
    <property type="entry name" value="Sig_transdc_resp-reg_Me-estase"/>
</dbReference>
<dbReference type="KEGG" id="llu:AKJ09_00870"/>
<comment type="function">
    <text evidence="5">Involved in chemotaxis. Part of a chemotaxis signal transduction system that modulates chemotaxis in response to various stimuli. Catalyzes the demethylation of specific methylglutamate residues introduced into the chemoreceptors (methyl-accepting chemotaxis proteins or MCP) by CheR. Also mediates the irreversible deamidation of specific glutamine residues to glutamic acid.</text>
</comment>
<comment type="subcellular location">
    <subcellularLocation>
        <location evidence="5">Cytoplasm</location>
    </subcellularLocation>
</comment>
<dbReference type="GO" id="GO:0000156">
    <property type="term" value="F:phosphorelay response regulator activity"/>
    <property type="evidence" value="ECO:0007669"/>
    <property type="project" value="InterPro"/>
</dbReference>
<comment type="similarity">
    <text evidence="5">Belongs to the CheB family.</text>
</comment>
<dbReference type="PROSITE" id="PS50110">
    <property type="entry name" value="RESPONSE_REGULATORY"/>
    <property type="match status" value="1"/>
</dbReference>
<feature type="domain" description="Response regulatory" evidence="8">
    <location>
        <begin position="7"/>
        <end position="122"/>
    </location>
</feature>
<keyword evidence="5 7" id="KW-0597">Phosphoprotein</keyword>
<dbReference type="PANTHER" id="PTHR42872">
    <property type="entry name" value="PROTEIN-GLUTAMATE METHYLESTERASE/PROTEIN-GLUTAMINE GLUTAMINASE"/>
    <property type="match status" value="1"/>
</dbReference>
<dbReference type="InterPro" id="IPR008248">
    <property type="entry name" value="CheB-like"/>
</dbReference>
<proteinExistence type="inferred from homology"/>
<evidence type="ECO:0000256" key="6">
    <source>
        <dbReference type="PROSITE-ProRule" id="PRU00050"/>
    </source>
</evidence>
<dbReference type="RefSeq" id="WP_146645840.1">
    <property type="nucleotide sequence ID" value="NZ_CP012333.1"/>
</dbReference>
<dbReference type="GO" id="GO:0006935">
    <property type="term" value="P:chemotaxis"/>
    <property type="evidence" value="ECO:0007669"/>
    <property type="project" value="UniProtKB-UniRule"/>
</dbReference>
<dbReference type="OrthoDB" id="9793421at2"/>
<dbReference type="CDD" id="cd17541">
    <property type="entry name" value="REC_CheB-like"/>
    <property type="match status" value="1"/>
</dbReference>
<keyword evidence="1 5" id="KW-0963">Cytoplasm</keyword>
<evidence type="ECO:0000313" key="11">
    <source>
        <dbReference type="Proteomes" id="UP000064967"/>
    </source>
</evidence>
<dbReference type="HAMAP" id="MF_00099">
    <property type="entry name" value="CheB_chemtxs"/>
    <property type="match status" value="1"/>
</dbReference>
<evidence type="ECO:0000313" key="10">
    <source>
        <dbReference type="EMBL" id="AKU94206.1"/>
    </source>
</evidence>
<dbReference type="InterPro" id="IPR001789">
    <property type="entry name" value="Sig_transdc_resp-reg_receiver"/>
</dbReference>
<comment type="catalytic activity">
    <reaction evidence="4 5">
        <text>[protein]-L-glutamate 5-O-methyl ester + H2O = L-glutamyl-[protein] + methanol + H(+)</text>
        <dbReference type="Rhea" id="RHEA:23236"/>
        <dbReference type="Rhea" id="RHEA-COMP:10208"/>
        <dbReference type="Rhea" id="RHEA-COMP:10311"/>
        <dbReference type="ChEBI" id="CHEBI:15377"/>
        <dbReference type="ChEBI" id="CHEBI:15378"/>
        <dbReference type="ChEBI" id="CHEBI:17790"/>
        <dbReference type="ChEBI" id="CHEBI:29973"/>
        <dbReference type="ChEBI" id="CHEBI:82795"/>
        <dbReference type="EC" id="3.1.1.61"/>
    </reaction>
</comment>
<dbReference type="EMBL" id="CP012333">
    <property type="protein sequence ID" value="AKU94206.1"/>
    <property type="molecule type" value="Genomic_DNA"/>
</dbReference>
<organism evidence="10 11">
    <name type="scientific">Labilithrix luteola</name>
    <dbReference type="NCBI Taxonomy" id="1391654"/>
    <lineage>
        <taxon>Bacteria</taxon>
        <taxon>Pseudomonadati</taxon>
        <taxon>Myxococcota</taxon>
        <taxon>Polyangia</taxon>
        <taxon>Polyangiales</taxon>
        <taxon>Labilitrichaceae</taxon>
        <taxon>Labilithrix</taxon>
    </lineage>
</organism>
<dbReference type="EC" id="3.1.1.61" evidence="5"/>
<feature type="active site" evidence="5 6">
    <location>
        <position position="211"/>
    </location>
</feature>
<dbReference type="PANTHER" id="PTHR42872:SF6">
    <property type="entry name" value="PROTEIN-GLUTAMATE METHYLESTERASE_PROTEIN-GLUTAMINE GLUTAMINASE"/>
    <property type="match status" value="1"/>
</dbReference>
<keyword evidence="3 5" id="KW-0378">Hydrolase</keyword>
<evidence type="ECO:0000256" key="3">
    <source>
        <dbReference type="ARBA" id="ARBA00022801"/>
    </source>
</evidence>
<dbReference type="EC" id="3.5.1.44" evidence="5"/>
<keyword evidence="11" id="KW-1185">Reference proteome</keyword>
<dbReference type="SUPFAM" id="SSF52172">
    <property type="entry name" value="CheY-like"/>
    <property type="match status" value="1"/>
</dbReference>
<comment type="domain">
    <text evidence="5">Contains a C-terminal catalytic domain, and an N-terminal region which modulates catalytic activity.</text>
</comment>
<dbReference type="PROSITE" id="PS50122">
    <property type="entry name" value="CHEB"/>
    <property type="match status" value="1"/>
</dbReference>
<feature type="active site" evidence="5 6">
    <location>
        <position position="184"/>
    </location>
</feature>
<protein>
    <recommendedName>
        <fullName evidence="5">Protein-glutamate methylesterase/protein-glutamine glutaminase</fullName>
        <ecNumber evidence="5">3.1.1.61</ecNumber>
        <ecNumber evidence="5">3.5.1.44</ecNumber>
    </recommendedName>
</protein>
<feature type="domain" description="CheB-type methylesterase" evidence="9">
    <location>
        <begin position="171"/>
        <end position="363"/>
    </location>
</feature>
<dbReference type="Gene3D" id="3.40.50.180">
    <property type="entry name" value="Methylesterase CheB, C-terminal domain"/>
    <property type="match status" value="1"/>
</dbReference>
<dbReference type="Pfam" id="PF00072">
    <property type="entry name" value="Response_reg"/>
    <property type="match status" value="1"/>
</dbReference>
<evidence type="ECO:0000256" key="7">
    <source>
        <dbReference type="PROSITE-ProRule" id="PRU00169"/>
    </source>
</evidence>
<dbReference type="GO" id="GO:0050568">
    <property type="term" value="F:protein-glutamine glutaminase activity"/>
    <property type="evidence" value="ECO:0007669"/>
    <property type="project" value="UniProtKB-UniRule"/>
</dbReference>
<dbReference type="Gene3D" id="3.40.50.2300">
    <property type="match status" value="1"/>
</dbReference>
<dbReference type="Proteomes" id="UP000064967">
    <property type="component" value="Chromosome"/>
</dbReference>
<feature type="active site" evidence="5 6">
    <location>
        <position position="307"/>
    </location>
</feature>
<dbReference type="PATRIC" id="fig|1391654.3.peg.882"/>